<feature type="compositionally biased region" description="Gly residues" evidence="1">
    <location>
        <begin position="169"/>
        <end position="179"/>
    </location>
</feature>
<protein>
    <submittedName>
        <fullName evidence="2">Uncharacterized protein</fullName>
    </submittedName>
</protein>
<dbReference type="Proteomes" id="UP001066276">
    <property type="component" value="Chromosome 1_2"/>
</dbReference>
<keyword evidence="3" id="KW-1185">Reference proteome</keyword>
<dbReference type="AlphaFoldDB" id="A0AAV7W011"/>
<feature type="compositionally biased region" description="Polar residues" evidence="1">
    <location>
        <begin position="88"/>
        <end position="97"/>
    </location>
</feature>
<comment type="caution">
    <text evidence="2">The sequence shown here is derived from an EMBL/GenBank/DDBJ whole genome shotgun (WGS) entry which is preliminary data.</text>
</comment>
<name>A0AAV7W011_PLEWA</name>
<feature type="region of interest" description="Disordered" evidence="1">
    <location>
        <begin position="154"/>
        <end position="179"/>
    </location>
</feature>
<gene>
    <name evidence="2" type="ORF">NDU88_001626</name>
</gene>
<evidence type="ECO:0000313" key="2">
    <source>
        <dbReference type="EMBL" id="KAJ1206217.1"/>
    </source>
</evidence>
<sequence>MPRGSGRFFDLLSGPQFAGRYAAGLPALVAPPPPHLNLRHSLGSTWPTPGGKQSASGGSRLPDRQARPAGPGVFRARPRSPGERQVAALTSNRTGSVRSLHPTAPAVSARLCRDTQAGGQHRNARARCSQPRLPCKPRVSLDLRRCTDSQLIEGSSSWGTLEDPLNMGTGPGKVVGSGR</sequence>
<reference evidence="2" key="1">
    <citation type="journal article" date="2022" name="bioRxiv">
        <title>Sequencing and chromosome-scale assembly of the giantPleurodeles waltlgenome.</title>
        <authorList>
            <person name="Brown T."/>
            <person name="Elewa A."/>
            <person name="Iarovenko S."/>
            <person name="Subramanian E."/>
            <person name="Araus A.J."/>
            <person name="Petzold A."/>
            <person name="Susuki M."/>
            <person name="Suzuki K.-i.T."/>
            <person name="Hayashi T."/>
            <person name="Toyoda A."/>
            <person name="Oliveira C."/>
            <person name="Osipova E."/>
            <person name="Leigh N.D."/>
            <person name="Simon A."/>
            <person name="Yun M.H."/>
        </authorList>
    </citation>
    <scope>NUCLEOTIDE SEQUENCE</scope>
    <source>
        <strain evidence="2">20211129_DDA</strain>
        <tissue evidence="2">Liver</tissue>
    </source>
</reference>
<evidence type="ECO:0000256" key="1">
    <source>
        <dbReference type="SAM" id="MobiDB-lite"/>
    </source>
</evidence>
<accession>A0AAV7W011</accession>
<feature type="region of interest" description="Disordered" evidence="1">
    <location>
        <begin position="36"/>
        <end position="101"/>
    </location>
</feature>
<feature type="compositionally biased region" description="Polar residues" evidence="1">
    <location>
        <begin position="42"/>
        <end position="57"/>
    </location>
</feature>
<evidence type="ECO:0000313" key="3">
    <source>
        <dbReference type="Proteomes" id="UP001066276"/>
    </source>
</evidence>
<dbReference type="EMBL" id="JANPWB010000002">
    <property type="protein sequence ID" value="KAJ1206217.1"/>
    <property type="molecule type" value="Genomic_DNA"/>
</dbReference>
<organism evidence="2 3">
    <name type="scientific">Pleurodeles waltl</name>
    <name type="common">Iberian ribbed newt</name>
    <dbReference type="NCBI Taxonomy" id="8319"/>
    <lineage>
        <taxon>Eukaryota</taxon>
        <taxon>Metazoa</taxon>
        <taxon>Chordata</taxon>
        <taxon>Craniata</taxon>
        <taxon>Vertebrata</taxon>
        <taxon>Euteleostomi</taxon>
        <taxon>Amphibia</taxon>
        <taxon>Batrachia</taxon>
        <taxon>Caudata</taxon>
        <taxon>Salamandroidea</taxon>
        <taxon>Salamandridae</taxon>
        <taxon>Pleurodelinae</taxon>
        <taxon>Pleurodeles</taxon>
    </lineage>
</organism>
<proteinExistence type="predicted"/>